<name>A0A1D9QJ86_SCLS1</name>
<feature type="compositionally biased region" description="Basic and acidic residues" evidence="5">
    <location>
        <begin position="704"/>
        <end position="732"/>
    </location>
</feature>
<dbReference type="KEGG" id="ssl:SS1G_13662"/>
<dbReference type="Pfam" id="PF02791">
    <property type="entry name" value="DDT"/>
    <property type="match status" value="1"/>
</dbReference>
<evidence type="ECO:0000313" key="9">
    <source>
        <dbReference type="Proteomes" id="UP000177798"/>
    </source>
</evidence>
<dbReference type="OMA" id="FVEVHCA"/>
<dbReference type="Pfam" id="PF15613">
    <property type="entry name" value="WSD"/>
    <property type="match status" value="1"/>
</dbReference>
<dbReference type="PANTHER" id="PTHR32075">
    <property type="entry name" value="ISWI CHROMATIN-REMODELING COMPLEX SUBUNIT YPL216W-RELATED"/>
    <property type="match status" value="1"/>
</dbReference>
<feature type="compositionally biased region" description="Basic and acidic residues" evidence="5">
    <location>
        <begin position="910"/>
        <end position="926"/>
    </location>
</feature>
<evidence type="ECO:0000313" key="8">
    <source>
        <dbReference type="EMBL" id="APA14996.1"/>
    </source>
</evidence>
<protein>
    <recommendedName>
        <fullName evidence="10">DDT domain-containing protein</fullName>
    </recommendedName>
</protein>
<dbReference type="Pfam" id="PF15612">
    <property type="entry name" value="WHIM1"/>
    <property type="match status" value="1"/>
</dbReference>
<dbReference type="InterPro" id="IPR028941">
    <property type="entry name" value="WHIM2_dom"/>
</dbReference>
<evidence type="ECO:0008006" key="10">
    <source>
        <dbReference type="Google" id="ProtNLM"/>
    </source>
</evidence>
<dbReference type="OrthoDB" id="332390at2759"/>
<dbReference type="SUPFAM" id="SSF161270">
    <property type="entry name" value="PspA lactotransferrin-binding region"/>
    <property type="match status" value="1"/>
</dbReference>
<feature type="compositionally biased region" description="Acidic residues" evidence="5">
    <location>
        <begin position="446"/>
        <end position="457"/>
    </location>
</feature>
<evidence type="ECO:0000256" key="5">
    <source>
        <dbReference type="SAM" id="MobiDB-lite"/>
    </source>
</evidence>
<feature type="domain" description="DDT" evidence="6">
    <location>
        <begin position="372"/>
        <end position="435"/>
    </location>
</feature>
<feature type="domain" description="WAC" evidence="7">
    <location>
        <begin position="22"/>
        <end position="132"/>
    </location>
</feature>
<evidence type="ECO:0000256" key="3">
    <source>
        <dbReference type="ARBA" id="ARBA00023242"/>
    </source>
</evidence>
<accession>A0A1D9QJ86</accession>
<keyword evidence="2" id="KW-0175">Coiled coil</keyword>
<organism evidence="8 9">
    <name type="scientific">Sclerotinia sclerotiorum (strain ATCC 18683 / 1980 / Ss-1)</name>
    <name type="common">White mold</name>
    <name type="synonym">Whetzelinia sclerotiorum</name>
    <dbReference type="NCBI Taxonomy" id="665079"/>
    <lineage>
        <taxon>Eukaryota</taxon>
        <taxon>Fungi</taxon>
        <taxon>Dikarya</taxon>
        <taxon>Ascomycota</taxon>
        <taxon>Pezizomycotina</taxon>
        <taxon>Leotiomycetes</taxon>
        <taxon>Helotiales</taxon>
        <taxon>Sclerotiniaceae</taxon>
        <taxon>Sclerotinia</taxon>
    </lineage>
</organism>
<dbReference type="PROSITE" id="PS50827">
    <property type="entry name" value="DDT"/>
    <property type="match status" value="1"/>
</dbReference>
<dbReference type="PANTHER" id="PTHR32075:SF6">
    <property type="entry name" value="ISWI CHROMATIN-REMODELING COMPLEX SUBUNIT YPL216W-RELATED"/>
    <property type="match status" value="1"/>
</dbReference>
<dbReference type="Pfam" id="PF10537">
    <property type="entry name" value="WAC_Acf1_DNA_bd"/>
    <property type="match status" value="1"/>
</dbReference>
<dbReference type="InterPro" id="IPR018501">
    <property type="entry name" value="DDT_dom"/>
</dbReference>
<sequence length="1000" mass="114034">MVLFKRKPVQYAPKPEIENEDTEVWVIPATGEYFLDYEDYLNRMDFYKQRRFICQISGHSGLSFFEALKSELAGAQEVEEAFPNALKQPILRRVQFQTISRIDTLVDTIFEEFRSDYYPGEVVTVHVVTGDRLTGTVREKTHFGSKVLPDGTLSAPFSRYFVSLDGRPNEEAVVDDAHITRDRKIFTKQVLRSFIKKTVTREAWTGAPWLVKHDVAAIYNIDIRVPPHLRYESKAAERKQNQSQKKIGATDFDGMVGSFHGGNGPQARLPELKPAPKSHKSKQQQSQLAKTNGPPQQVGPHFQNFHNSTFAFAPLASLPPAPPPPPPIKYPIEDLEVAPRVDGPKRPDLKYFSQDNPMICGRPSAEGNGIHMSSIGQLLETWDTLNVYCQIFKLDSFTFDDFVEALQFTSEDVDCELFVEIHCAVLKILVNSDADDGKLQVQLPELEDSDDEDEDSIEASAVPTPTPEPEPKPKGRATRSSLAKAEAEALQKAAEQPPEEPAGPVNTHRAAEMEDSIEWIEKLRKRDFKNGGWEAIMVGLLHQLSKDERYFADCEALLVQLAPLNMEPTQETARLQYAKLDVNLRIKALQIICMLTAETRAIRGYMEESSEHMTMLRKEKIQFQRTRKDAHDALKKLNETRKALEPPPEPSPAPVVEKAAEKEASASVNGDVTMHDVEEEVQDSHGDEIMDSDEEAPPTRSLRRGLDRAAERKRKREAEQEKKAKAEAEPKAPKQSKALTKVLKDIQKLQDKIKECEEEIAILDNDLREADCPRTRVLGKDRFWNRYYWFERNGMPYSGLPTSSTADAGYANGCIWVQGPDDLEREGFIEMRPEWQDEYRYKFNMTVPERKVMEEGNTHVFNAHQWGYYEDPDSVDGLLNWLDARGNNELKLRKELQLYKDKIVTHMEKRKEYLNPSDEKSVDSSHKRMSTRGKQQPHVDHTAHRCLSWRNNTAISELGHLHSDQPRNRKPAKKAAPILPPAIEEERQTRSEAAKKQRKR</sequence>
<evidence type="ECO:0000256" key="2">
    <source>
        <dbReference type="ARBA" id="ARBA00023054"/>
    </source>
</evidence>
<evidence type="ECO:0000259" key="6">
    <source>
        <dbReference type="PROSITE" id="PS50827"/>
    </source>
</evidence>
<evidence type="ECO:0000256" key="1">
    <source>
        <dbReference type="ARBA" id="ARBA00004123"/>
    </source>
</evidence>
<feature type="compositionally biased region" description="Basic and acidic residues" evidence="5">
    <location>
        <begin position="984"/>
        <end position="1000"/>
    </location>
</feature>
<keyword evidence="3 4" id="KW-0539">Nucleus</keyword>
<dbReference type="AlphaFoldDB" id="A0A1D9QJ86"/>
<dbReference type="GO" id="GO:0005634">
    <property type="term" value="C:nucleus"/>
    <property type="evidence" value="ECO:0007669"/>
    <property type="project" value="UniProtKB-SubCell"/>
</dbReference>
<reference evidence="9" key="1">
    <citation type="journal article" date="2017" name="Genome Biol. Evol.">
        <title>The complete genome sequence of the phytopathogenic fungus Sclerotinia sclerotiorum reveals insights into the genome architecture of broad host range pathogens.</title>
        <authorList>
            <person name="Derbyshire M."/>
            <person name="Denton-Giles M."/>
            <person name="Hegedus D."/>
            <person name="Seifbarghy S."/>
            <person name="Rollins J."/>
            <person name="van Kan J."/>
            <person name="Seidl M.F."/>
            <person name="Faino L."/>
            <person name="Mbengue M."/>
            <person name="Navaud O."/>
            <person name="Raffaele S."/>
            <person name="Hammond-Kosack K."/>
            <person name="Heard S."/>
            <person name="Oliver R."/>
        </authorList>
    </citation>
    <scope>NUCLEOTIDE SEQUENCE [LARGE SCALE GENOMIC DNA]</scope>
    <source>
        <strain evidence="9">ATCC 18683 / 1980 / Ss-1</strain>
    </source>
</reference>
<dbReference type="InterPro" id="IPR013136">
    <property type="entry name" value="WSTF_Acf1_Cbp146"/>
</dbReference>
<feature type="region of interest" description="Disordered" evidence="5">
    <location>
        <begin position="446"/>
        <end position="510"/>
    </location>
</feature>
<dbReference type="VEuPathDB" id="FungiDB:sscle_14g097660"/>
<dbReference type="RefSeq" id="XP_001585423.1">
    <property type="nucleotide sequence ID" value="XM_001585373.1"/>
</dbReference>
<feature type="region of interest" description="Disordered" evidence="5">
    <location>
        <begin position="234"/>
        <end position="298"/>
    </location>
</feature>
<feature type="region of interest" description="Disordered" evidence="5">
    <location>
        <begin position="957"/>
        <end position="1000"/>
    </location>
</feature>
<dbReference type="InterPro" id="IPR028942">
    <property type="entry name" value="WHIM1_dom"/>
</dbReference>
<proteinExistence type="predicted"/>
<feature type="region of interest" description="Disordered" evidence="5">
    <location>
        <begin position="910"/>
        <end position="941"/>
    </location>
</feature>
<dbReference type="GO" id="GO:0000785">
    <property type="term" value="C:chromatin"/>
    <property type="evidence" value="ECO:0007669"/>
    <property type="project" value="UniProtKB-ARBA"/>
</dbReference>
<dbReference type="PROSITE" id="PS51136">
    <property type="entry name" value="WAC"/>
    <property type="match status" value="1"/>
</dbReference>
<dbReference type="Proteomes" id="UP000177798">
    <property type="component" value="Chromosome 14"/>
</dbReference>
<comment type="subcellular location">
    <subcellularLocation>
        <location evidence="1 4">Nucleus</location>
    </subcellularLocation>
</comment>
<feature type="compositionally biased region" description="Low complexity" evidence="5">
    <location>
        <begin position="482"/>
        <end position="496"/>
    </location>
</feature>
<evidence type="ECO:0000256" key="4">
    <source>
        <dbReference type="PROSITE-ProRule" id="PRU00475"/>
    </source>
</evidence>
<feature type="region of interest" description="Disordered" evidence="5">
    <location>
        <begin position="639"/>
        <end position="736"/>
    </location>
</feature>
<dbReference type="EMBL" id="CP017827">
    <property type="protein sequence ID" value="APA14996.1"/>
    <property type="molecule type" value="Genomic_DNA"/>
</dbReference>
<evidence type="ECO:0000259" key="7">
    <source>
        <dbReference type="PROSITE" id="PS51136"/>
    </source>
</evidence>
<gene>
    <name evidence="8" type="ORF">sscle_14g097660</name>
</gene>